<dbReference type="Proteomes" id="UP000828390">
    <property type="component" value="Unassembled WGS sequence"/>
</dbReference>
<accession>A0A9D3YLV8</accession>
<keyword evidence="2" id="KW-1185">Reference proteome</keyword>
<evidence type="ECO:0000313" key="1">
    <source>
        <dbReference type="EMBL" id="KAH3702957.1"/>
    </source>
</evidence>
<reference evidence="1" key="2">
    <citation type="submission" date="2020-11" db="EMBL/GenBank/DDBJ databases">
        <authorList>
            <person name="McCartney M.A."/>
            <person name="Auch B."/>
            <person name="Kono T."/>
            <person name="Mallez S."/>
            <person name="Becker A."/>
            <person name="Gohl D.M."/>
            <person name="Silverstein K.A.T."/>
            <person name="Koren S."/>
            <person name="Bechman K.B."/>
            <person name="Herman A."/>
            <person name="Abrahante J.E."/>
            <person name="Garbe J."/>
        </authorList>
    </citation>
    <scope>NUCLEOTIDE SEQUENCE</scope>
    <source>
        <strain evidence="1">Duluth1</strain>
        <tissue evidence="1">Whole animal</tissue>
    </source>
</reference>
<dbReference type="AlphaFoldDB" id="A0A9D3YLV8"/>
<protein>
    <submittedName>
        <fullName evidence="1">Uncharacterized protein</fullName>
    </submittedName>
</protein>
<sequence>MNLCIPGGYQSSEAWAYAYPADTSPVKHETMHTRLIPVQKSIRLCLPGGYQSSEAWAYAYQVDTSPVKHETMHTRWIPV</sequence>
<name>A0A9D3YLV8_DREPO</name>
<reference evidence="1" key="1">
    <citation type="journal article" date="2019" name="bioRxiv">
        <title>The Genome of the Zebra Mussel, Dreissena polymorpha: A Resource for Invasive Species Research.</title>
        <authorList>
            <person name="McCartney M.A."/>
            <person name="Auch B."/>
            <person name="Kono T."/>
            <person name="Mallez S."/>
            <person name="Zhang Y."/>
            <person name="Obille A."/>
            <person name="Becker A."/>
            <person name="Abrahante J.E."/>
            <person name="Garbe J."/>
            <person name="Badalamenti J.P."/>
            <person name="Herman A."/>
            <person name="Mangelson H."/>
            <person name="Liachko I."/>
            <person name="Sullivan S."/>
            <person name="Sone E.D."/>
            <person name="Koren S."/>
            <person name="Silverstein K.A.T."/>
            <person name="Beckman K.B."/>
            <person name="Gohl D.M."/>
        </authorList>
    </citation>
    <scope>NUCLEOTIDE SEQUENCE</scope>
    <source>
        <strain evidence="1">Duluth1</strain>
        <tissue evidence="1">Whole animal</tissue>
    </source>
</reference>
<dbReference type="EMBL" id="JAIWYP010000015">
    <property type="protein sequence ID" value="KAH3702957.1"/>
    <property type="molecule type" value="Genomic_DNA"/>
</dbReference>
<comment type="caution">
    <text evidence="1">The sequence shown here is derived from an EMBL/GenBank/DDBJ whole genome shotgun (WGS) entry which is preliminary data.</text>
</comment>
<evidence type="ECO:0000313" key="2">
    <source>
        <dbReference type="Proteomes" id="UP000828390"/>
    </source>
</evidence>
<gene>
    <name evidence="1" type="ORF">DPMN_077985</name>
</gene>
<organism evidence="1 2">
    <name type="scientific">Dreissena polymorpha</name>
    <name type="common">Zebra mussel</name>
    <name type="synonym">Mytilus polymorpha</name>
    <dbReference type="NCBI Taxonomy" id="45954"/>
    <lineage>
        <taxon>Eukaryota</taxon>
        <taxon>Metazoa</taxon>
        <taxon>Spiralia</taxon>
        <taxon>Lophotrochozoa</taxon>
        <taxon>Mollusca</taxon>
        <taxon>Bivalvia</taxon>
        <taxon>Autobranchia</taxon>
        <taxon>Heteroconchia</taxon>
        <taxon>Euheterodonta</taxon>
        <taxon>Imparidentia</taxon>
        <taxon>Neoheterodontei</taxon>
        <taxon>Myida</taxon>
        <taxon>Dreissenoidea</taxon>
        <taxon>Dreissenidae</taxon>
        <taxon>Dreissena</taxon>
    </lineage>
</organism>
<proteinExistence type="predicted"/>